<dbReference type="RefSeq" id="XP_033600550.1">
    <property type="nucleotide sequence ID" value="XM_033747020.1"/>
</dbReference>
<reference evidence="2" key="1">
    <citation type="journal article" date="2020" name="Stud. Mycol.">
        <title>101 Dothideomycetes genomes: a test case for predicting lifestyles and emergence of pathogens.</title>
        <authorList>
            <person name="Haridas S."/>
            <person name="Albert R."/>
            <person name="Binder M."/>
            <person name="Bloem J."/>
            <person name="Labutti K."/>
            <person name="Salamov A."/>
            <person name="Andreopoulos B."/>
            <person name="Baker S."/>
            <person name="Barry K."/>
            <person name="Bills G."/>
            <person name="Bluhm B."/>
            <person name="Cannon C."/>
            <person name="Castanera R."/>
            <person name="Culley D."/>
            <person name="Daum C."/>
            <person name="Ezra D."/>
            <person name="Gonzalez J."/>
            <person name="Henrissat B."/>
            <person name="Kuo A."/>
            <person name="Liang C."/>
            <person name="Lipzen A."/>
            <person name="Lutzoni F."/>
            <person name="Magnuson J."/>
            <person name="Mondo S."/>
            <person name="Nolan M."/>
            <person name="Ohm R."/>
            <person name="Pangilinan J."/>
            <person name="Park H.-J."/>
            <person name="Ramirez L."/>
            <person name="Alfaro M."/>
            <person name="Sun H."/>
            <person name="Tritt A."/>
            <person name="Yoshinaga Y."/>
            <person name="Zwiers L.-H."/>
            <person name="Turgeon B."/>
            <person name="Goodwin S."/>
            <person name="Spatafora J."/>
            <person name="Crous P."/>
            <person name="Grigoriev I."/>
        </authorList>
    </citation>
    <scope>NUCLEOTIDE SEQUENCE</scope>
    <source>
        <strain evidence="2">CBS 121739</strain>
    </source>
</reference>
<sequence>MSARESIRGEIRRMTAGKSGPKKWRAAARVLVDRTMSTQFCMVITVSGLTIGAIVCIVPIAAIGCFYVAQEKYKERHRSARQQKKSKEENRVVMMPPPRFADLEVTRRRKISFEAQCGSEESNVTPETSLQYKSQPSNRMAAKSNSQIVNPYKPLKFPQDSPFFTILPLDIRIMVYELVCGGHHLTIVPCYTGPYRHVGEQRYIQMNTYDCYPMCPERHKYETAYRWVVPIESVEDYNHVMSLPSLVNGWRSNVSLWVILDSRMPCLPVQGLTSVLYREAVNVLYGANNFNFNITKDKLLPLSKFMLPQRIDHIHRVTVHATLVDIANGGGAWDVLRNLKGLTYLCIIISGPMPQVVDDDLFYIKRVDRPSNLREFEVLIPWKLNEELDAVVRGGDWSCRIRRYAIS</sequence>
<accession>A0A6A6W7C0</accession>
<keyword evidence="1" id="KW-1133">Transmembrane helix</keyword>
<keyword evidence="1" id="KW-0812">Transmembrane</keyword>
<dbReference type="Proteomes" id="UP000799437">
    <property type="component" value="Unassembled WGS sequence"/>
</dbReference>
<proteinExistence type="predicted"/>
<evidence type="ECO:0000313" key="3">
    <source>
        <dbReference type="Proteomes" id="UP000799437"/>
    </source>
</evidence>
<keyword evidence="1" id="KW-0472">Membrane</keyword>
<gene>
    <name evidence="2" type="ORF">EJ05DRAFT_500617</name>
</gene>
<organism evidence="2 3">
    <name type="scientific">Pseudovirgaria hyperparasitica</name>
    <dbReference type="NCBI Taxonomy" id="470096"/>
    <lineage>
        <taxon>Eukaryota</taxon>
        <taxon>Fungi</taxon>
        <taxon>Dikarya</taxon>
        <taxon>Ascomycota</taxon>
        <taxon>Pezizomycotina</taxon>
        <taxon>Dothideomycetes</taxon>
        <taxon>Dothideomycetes incertae sedis</taxon>
        <taxon>Acrospermales</taxon>
        <taxon>Acrospermaceae</taxon>
        <taxon>Pseudovirgaria</taxon>
    </lineage>
</organism>
<name>A0A6A6W7C0_9PEZI</name>
<dbReference type="AlphaFoldDB" id="A0A6A6W7C0"/>
<keyword evidence="3" id="KW-1185">Reference proteome</keyword>
<dbReference type="EMBL" id="ML996572">
    <property type="protein sequence ID" value="KAF2758099.1"/>
    <property type="molecule type" value="Genomic_DNA"/>
</dbReference>
<protein>
    <submittedName>
        <fullName evidence="2">Uncharacterized protein</fullName>
    </submittedName>
</protein>
<dbReference type="GeneID" id="54488074"/>
<evidence type="ECO:0000313" key="2">
    <source>
        <dbReference type="EMBL" id="KAF2758099.1"/>
    </source>
</evidence>
<feature type="transmembrane region" description="Helical" evidence="1">
    <location>
        <begin position="42"/>
        <end position="69"/>
    </location>
</feature>
<evidence type="ECO:0000256" key="1">
    <source>
        <dbReference type="SAM" id="Phobius"/>
    </source>
</evidence>